<evidence type="ECO:0000313" key="1">
    <source>
        <dbReference type="EMBL" id="KAJ7387910.1"/>
    </source>
</evidence>
<dbReference type="AlphaFoldDB" id="A0A9W9ZUR3"/>
<organism evidence="1 2">
    <name type="scientific">Desmophyllum pertusum</name>
    <dbReference type="NCBI Taxonomy" id="174260"/>
    <lineage>
        <taxon>Eukaryota</taxon>
        <taxon>Metazoa</taxon>
        <taxon>Cnidaria</taxon>
        <taxon>Anthozoa</taxon>
        <taxon>Hexacorallia</taxon>
        <taxon>Scleractinia</taxon>
        <taxon>Caryophylliina</taxon>
        <taxon>Caryophylliidae</taxon>
        <taxon>Desmophyllum</taxon>
    </lineage>
</organism>
<name>A0A9W9ZUR3_9CNID</name>
<reference evidence="1" key="1">
    <citation type="submission" date="2023-01" db="EMBL/GenBank/DDBJ databases">
        <title>Genome assembly of the deep-sea coral Lophelia pertusa.</title>
        <authorList>
            <person name="Herrera S."/>
            <person name="Cordes E."/>
        </authorList>
    </citation>
    <scope>NUCLEOTIDE SEQUENCE</scope>
    <source>
        <strain evidence="1">USNM1676648</strain>
        <tissue evidence="1">Polyp</tissue>
    </source>
</reference>
<dbReference type="OrthoDB" id="5584247at2759"/>
<gene>
    <name evidence="1" type="primary">AKAP10_1</name>
    <name evidence="1" type="ORF">OS493_001262</name>
</gene>
<dbReference type="Proteomes" id="UP001163046">
    <property type="component" value="Unassembled WGS sequence"/>
</dbReference>
<comment type="caution">
    <text evidence="1">The sequence shown here is derived from an EMBL/GenBank/DDBJ whole genome shotgun (WGS) entry which is preliminary data.</text>
</comment>
<accession>A0A9W9ZUR3</accession>
<evidence type="ECO:0000313" key="2">
    <source>
        <dbReference type="Proteomes" id="UP001163046"/>
    </source>
</evidence>
<proteinExistence type="predicted"/>
<sequence length="54" mass="6050">MRKLVSGGEDKAKEEMAWKIAKMIIKDVKNEQAMSFDPGNTASLWTMDDSMALT</sequence>
<dbReference type="EMBL" id="MU825873">
    <property type="protein sequence ID" value="KAJ7387910.1"/>
    <property type="molecule type" value="Genomic_DNA"/>
</dbReference>
<protein>
    <submittedName>
        <fullName evidence="1">A-kinase anchor protein 10, mitochondrial</fullName>
    </submittedName>
</protein>
<keyword evidence="2" id="KW-1185">Reference proteome</keyword>